<dbReference type="InterPro" id="IPR025351">
    <property type="entry name" value="Pvc16_N"/>
</dbReference>
<protein>
    <submittedName>
        <fullName evidence="3">DUF4255 domain-containing protein</fullName>
    </submittedName>
</protein>
<feature type="compositionally biased region" description="Basic and acidic residues" evidence="1">
    <location>
        <begin position="267"/>
        <end position="276"/>
    </location>
</feature>
<dbReference type="Proteomes" id="UP001180754">
    <property type="component" value="Unassembled WGS sequence"/>
</dbReference>
<proteinExistence type="predicted"/>
<sequence>MSNALAFATVTQALAILIANNLRPEIDMAVSVETRKPPAEPPTEPTINVFLYQVTPNASMRHNDLPTRASDGTLLKRPAAAMDLNFLISAYGDETELVGQRLIGCVVRTLHEIPVLPKDVIEEAAERPYLAGSDLAESLQKARFTPIQMDVDETSKLWGMLYQTPYTLSVCYQGSLVLVEGVERPVPAKPVERYTVRAAPFGAPGAPEPPRLPGSADGTAEATEAAEATDVTSSEAVEPAQDAPRPAKKRAASKSAARKPAKTAAKAADKTAEPTAEKAIPAGPTASPTRTRKAPGTRGRGSARQGDTGTPEGQES</sequence>
<feature type="region of interest" description="Disordered" evidence="1">
    <location>
        <begin position="200"/>
        <end position="316"/>
    </location>
</feature>
<feature type="compositionally biased region" description="Low complexity" evidence="1">
    <location>
        <begin position="214"/>
        <end position="236"/>
    </location>
</feature>
<organism evidence="3 4">
    <name type="scientific">Streptomyces lonegramiae</name>
    <dbReference type="NCBI Taxonomy" id="3075524"/>
    <lineage>
        <taxon>Bacteria</taxon>
        <taxon>Bacillati</taxon>
        <taxon>Actinomycetota</taxon>
        <taxon>Actinomycetes</taxon>
        <taxon>Kitasatosporales</taxon>
        <taxon>Streptomycetaceae</taxon>
        <taxon>Streptomyces</taxon>
    </lineage>
</organism>
<feature type="compositionally biased region" description="Basic residues" evidence="1">
    <location>
        <begin position="246"/>
        <end position="261"/>
    </location>
</feature>
<comment type="caution">
    <text evidence="3">The sequence shown here is derived from an EMBL/GenBank/DDBJ whole genome shotgun (WGS) entry which is preliminary data.</text>
</comment>
<feature type="compositionally biased region" description="Polar residues" evidence="1">
    <location>
        <begin position="305"/>
        <end position="316"/>
    </location>
</feature>
<accession>A0ABU2XPY2</accession>
<reference evidence="3" key="1">
    <citation type="submission" date="2024-05" db="EMBL/GenBank/DDBJ databases">
        <title>30 novel species of actinomycetes from the DSMZ collection.</title>
        <authorList>
            <person name="Nouioui I."/>
        </authorList>
    </citation>
    <scope>NUCLEOTIDE SEQUENCE</scope>
    <source>
        <strain evidence="3">DSM 41529</strain>
    </source>
</reference>
<feature type="domain" description="Pvc16 N-terminal" evidence="2">
    <location>
        <begin position="9"/>
        <end position="192"/>
    </location>
</feature>
<dbReference type="EMBL" id="JAVRFD010000022">
    <property type="protein sequence ID" value="MDT0547902.1"/>
    <property type="molecule type" value="Genomic_DNA"/>
</dbReference>
<dbReference type="RefSeq" id="WP_311728443.1">
    <property type="nucleotide sequence ID" value="NZ_JAVRFD010000022.1"/>
</dbReference>
<evidence type="ECO:0000313" key="4">
    <source>
        <dbReference type="Proteomes" id="UP001180754"/>
    </source>
</evidence>
<keyword evidence="4" id="KW-1185">Reference proteome</keyword>
<evidence type="ECO:0000313" key="3">
    <source>
        <dbReference type="EMBL" id="MDT0547902.1"/>
    </source>
</evidence>
<evidence type="ECO:0000259" key="2">
    <source>
        <dbReference type="Pfam" id="PF14065"/>
    </source>
</evidence>
<name>A0ABU2XPY2_9ACTN</name>
<evidence type="ECO:0000256" key="1">
    <source>
        <dbReference type="SAM" id="MobiDB-lite"/>
    </source>
</evidence>
<gene>
    <name evidence="3" type="ORF">RND15_35200</name>
</gene>
<dbReference type="Pfam" id="PF14065">
    <property type="entry name" value="Pvc16_N"/>
    <property type="match status" value="1"/>
</dbReference>